<feature type="region of interest" description="Disordered" evidence="10">
    <location>
        <begin position="113"/>
        <end position="140"/>
    </location>
</feature>
<dbReference type="InterPro" id="IPR018108">
    <property type="entry name" value="MCP_transmembrane"/>
</dbReference>
<evidence type="ECO:0000256" key="6">
    <source>
        <dbReference type="ARBA" id="ARBA00022989"/>
    </source>
</evidence>
<comment type="caution">
    <text evidence="11">The sequence shown here is derived from an EMBL/GenBank/DDBJ whole genome shotgun (WGS) entry which is preliminary data.</text>
</comment>
<dbReference type="GO" id="GO:0016020">
    <property type="term" value="C:membrane"/>
    <property type="evidence" value="ECO:0007669"/>
    <property type="project" value="UniProtKB-SubCell"/>
</dbReference>
<keyword evidence="12" id="KW-1185">Reference proteome</keyword>
<protein>
    <submittedName>
        <fullName evidence="11">Mitochondrial carrier</fullName>
    </submittedName>
</protein>
<sequence>MTSSSSSLRDLYVDPSSAWSFIPTNAVNNATSSAPLSAEPPAAPAYQWSSRPTHNSIYDLSPGLAESPGTDGGELFKALVAAAVLQYTGKAVGMPWEVATTLLQVQWVDEDNDDTLSDSSGEGDSYFADPNAPRHQPALRTDEQGYVIRRSVLEEGTRPEYIIPVGSADGTWAMLKRVGRFRGEGWLALWKGLLTDAVKEMLSSTLQPLIDGFLQAVFFPSLSPFHQPPLILPVASHLITGFILSPLDLIRTRLIVQSFTSRYRHYSGPIDAFKQITRDEGGLKGMYLHPQLLIPTIVDSAIRPIIALALPGKVASVLSGPHSSPDTHPQTFVVSELLAALLGLFVTLPIETIRRRLQVQVRGTAHPLKACVELRPAPYNGMVDAFWHILTEERSDLPIQYPQRRRRPSVAGKKGR</sequence>
<evidence type="ECO:0000256" key="8">
    <source>
        <dbReference type="PROSITE-ProRule" id="PRU00282"/>
    </source>
</evidence>
<keyword evidence="4 8" id="KW-0812">Transmembrane</keyword>
<evidence type="ECO:0000256" key="2">
    <source>
        <dbReference type="ARBA" id="ARBA00006375"/>
    </source>
</evidence>
<dbReference type="STRING" id="71717.A0A4Y7TNJ5"/>
<dbReference type="OrthoDB" id="77989at2759"/>
<proteinExistence type="inferred from homology"/>
<evidence type="ECO:0000256" key="7">
    <source>
        <dbReference type="ARBA" id="ARBA00023136"/>
    </source>
</evidence>
<evidence type="ECO:0000256" key="10">
    <source>
        <dbReference type="SAM" id="MobiDB-lite"/>
    </source>
</evidence>
<evidence type="ECO:0000313" key="12">
    <source>
        <dbReference type="Proteomes" id="UP000298030"/>
    </source>
</evidence>
<dbReference type="PANTHER" id="PTHR45618">
    <property type="entry name" value="MITOCHONDRIAL DICARBOXYLATE CARRIER-RELATED"/>
    <property type="match status" value="1"/>
</dbReference>
<dbReference type="SUPFAM" id="SSF103506">
    <property type="entry name" value="Mitochondrial carrier"/>
    <property type="match status" value="1"/>
</dbReference>
<name>A0A4Y7TNJ5_COPMI</name>
<keyword evidence="6" id="KW-1133">Transmembrane helix</keyword>
<evidence type="ECO:0000313" key="11">
    <source>
        <dbReference type="EMBL" id="TEB35109.1"/>
    </source>
</evidence>
<dbReference type="EMBL" id="QPFP01000008">
    <property type="protein sequence ID" value="TEB35109.1"/>
    <property type="molecule type" value="Genomic_DNA"/>
</dbReference>
<dbReference type="Pfam" id="PF00153">
    <property type="entry name" value="Mito_carr"/>
    <property type="match status" value="1"/>
</dbReference>
<evidence type="ECO:0000256" key="3">
    <source>
        <dbReference type="ARBA" id="ARBA00022448"/>
    </source>
</evidence>
<evidence type="ECO:0000256" key="4">
    <source>
        <dbReference type="ARBA" id="ARBA00022692"/>
    </source>
</evidence>
<comment type="similarity">
    <text evidence="2 9">Belongs to the mitochondrial carrier (TC 2.A.29) family.</text>
</comment>
<gene>
    <name evidence="11" type="ORF">FA13DRAFT_1762926</name>
</gene>
<organism evidence="11 12">
    <name type="scientific">Coprinellus micaceus</name>
    <name type="common">Glistening ink-cap mushroom</name>
    <name type="synonym">Coprinus micaceus</name>
    <dbReference type="NCBI Taxonomy" id="71717"/>
    <lineage>
        <taxon>Eukaryota</taxon>
        <taxon>Fungi</taxon>
        <taxon>Dikarya</taxon>
        <taxon>Basidiomycota</taxon>
        <taxon>Agaricomycotina</taxon>
        <taxon>Agaricomycetes</taxon>
        <taxon>Agaricomycetidae</taxon>
        <taxon>Agaricales</taxon>
        <taxon>Agaricineae</taxon>
        <taxon>Psathyrellaceae</taxon>
        <taxon>Coprinellus</taxon>
    </lineage>
</organism>
<dbReference type="Proteomes" id="UP000298030">
    <property type="component" value="Unassembled WGS sequence"/>
</dbReference>
<keyword evidence="3 9" id="KW-0813">Transport</keyword>
<reference evidence="11 12" key="1">
    <citation type="journal article" date="2019" name="Nat. Ecol. Evol.">
        <title>Megaphylogeny resolves global patterns of mushroom evolution.</title>
        <authorList>
            <person name="Varga T."/>
            <person name="Krizsan K."/>
            <person name="Foldi C."/>
            <person name="Dima B."/>
            <person name="Sanchez-Garcia M."/>
            <person name="Sanchez-Ramirez S."/>
            <person name="Szollosi G.J."/>
            <person name="Szarkandi J.G."/>
            <person name="Papp V."/>
            <person name="Albert L."/>
            <person name="Andreopoulos W."/>
            <person name="Angelini C."/>
            <person name="Antonin V."/>
            <person name="Barry K.W."/>
            <person name="Bougher N.L."/>
            <person name="Buchanan P."/>
            <person name="Buyck B."/>
            <person name="Bense V."/>
            <person name="Catcheside P."/>
            <person name="Chovatia M."/>
            <person name="Cooper J."/>
            <person name="Damon W."/>
            <person name="Desjardin D."/>
            <person name="Finy P."/>
            <person name="Geml J."/>
            <person name="Haridas S."/>
            <person name="Hughes K."/>
            <person name="Justo A."/>
            <person name="Karasinski D."/>
            <person name="Kautmanova I."/>
            <person name="Kiss B."/>
            <person name="Kocsube S."/>
            <person name="Kotiranta H."/>
            <person name="LaButti K.M."/>
            <person name="Lechner B.E."/>
            <person name="Liimatainen K."/>
            <person name="Lipzen A."/>
            <person name="Lukacs Z."/>
            <person name="Mihaltcheva S."/>
            <person name="Morgado L.N."/>
            <person name="Niskanen T."/>
            <person name="Noordeloos M.E."/>
            <person name="Ohm R.A."/>
            <person name="Ortiz-Santana B."/>
            <person name="Ovrebo C."/>
            <person name="Racz N."/>
            <person name="Riley R."/>
            <person name="Savchenko A."/>
            <person name="Shiryaev A."/>
            <person name="Soop K."/>
            <person name="Spirin V."/>
            <person name="Szebenyi C."/>
            <person name="Tomsovsky M."/>
            <person name="Tulloss R.E."/>
            <person name="Uehling J."/>
            <person name="Grigoriev I.V."/>
            <person name="Vagvolgyi C."/>
            <person name="Papp T."/>
            <person name="Martin F.M."/>
            <person name="Miettinen O."/>
            <person name="Hibbett D.S."/>
            <person name="Nagy L.G."/>
        </authorList>
    </citation>
    <scope>NUCLEOTIDE SEQUENCE [LARGE SCALE GENOMIC DNA]</scope>
    <source>
        <strain evidence="11 12">FP101781</strain>
    </source>
</reference>
<keyword evidence="5" id="KW-0677">Repeat</keyword>
<evidence type="ECO:0000256" key="1">
    <source>
        <dbReference type="ARBA" id="ARBA00004141"/>
    </source>
</evidence>
<feature type="repeat" description="Solcar" evidence="8">
    <location>
        <begin position="228"/>
        <end position="313"/>
    </location>
</feature>
<dbReference type="AlphaFoldDB" id="A0A4Y7TNJ5"/>
<evidence type="ECO:0000256" key="9">
    <source>
        <dbReference type="RuleBase" id="RU000488"/>
    </source>
</evidence>
<keyword evidence="7 8" id="KW-0472">Membrane</keyword>
<dbReference type="PROSITE" id="PS50920">
    <property type="entry name" value="SOLCAR"/>
    <property type="match status" value="1"/>
</dbReference>
<evidence type="ECO:0000256" key="5">
    <source>
        <dbReference type="ARBA" id="ARBA00022737"/>
    </source>
</evidence>
<dbReference type="InterPro" id="IPR023395">
    <property type="entry name" value="MCP_dom_sf"/>
</dbReference>
<dbReference type="Gene3D" id="1.50.40.10">
    <property type="entry name" value="Mitochondrial carrier domain"/>
    <property type="match status" value="1"/>
</dbReference>
<comment type="subcellular location">
    <subcellularLocation>
        <location evidence="1">Membrane</location>
        <topology evidence="1">Multi-pass membrane protein</topology>
    </subcellularLocation>
</comment>
<accession>A0A4Y7TNJ5</accession>
<dbReference type="InterPro" id="IPR050391">
    <property type="entry name" value="Mito_Metabolite_Transporter"/>
</dbReference>